<evidence type="ECO:0000313" key="1">
    <source>
        <dbReference type="EMBL" id="PIS07996.1"/>
    </source>
</evidence>
<proteinExistence type="predicted"/>
<evidence type="ECO:0000313" key="2">
    <source>
        <dbReference type="Proteomes" id="UP000231382"/>
    </source>
</evidence>
<dbReference type="AlphaFoldDB" id="A0A2H0W7G2"/>
<dbReference type="Pfam" id="PF08843">
    <property type="entry name" value="AbiEii"/>
    <property type="match status" value="1"/>
</dbReference>
<evidence type="ECO:0008006" key="3">
    <source>
        <dbReference type="Google" id="ProtNLM"/>
    </source>
</evidence>
<dbReference type="Gene3D" id="3.10.450.620">
    <property type="entry name" value="JHP933, nucleotidyltransferase-like core domain"/>
    <property type="match status" value="1"/>
</dbReference>
<organism evidence="1 2">
    <name type="scientific">Candidatus Berkelbacteria bacterium CG10_big_fil_rev_8_21_14_0_10_43_13</name>
    <dbReference type="NCBI Taxonomy" id="1974514"/>
    <lineage>
        <taxon>Bacteria</taxon>
        <taxon>Candidatus Berkelbacteria</taxon>
    </lineage>
</organism>
<dbReference type="Proteomes" id="UP000231382">
    <property type="component" value="Unassembled WGS sequence"/>
</dbReference>
<accession>A0A2H0W7G2</accession>
<gene>
    <name evidence="1" type="ORF">COT78_00760</name>
</gene>
<name>A0A2H0W7G2_9BACT</name>
<dbReference type="EMBL" id="PEZW01000006">
    <property type="protein sequence ID" value="PIS07996.1"/>
    <property type="molecule type" value="Genomic_DNA"/>
</dbReference>
<reference evidence="2" key="1">
    <citation type="submission" date="2017-09" db="EMBL/GenBank/DDBJ databases">
        <title>Depth-based differentiation of microbial function through sediment-hosted aquifers and enrichment of novel symbionts in the deep terrestrial subsurface.</title>
        <authorList>
            <person name="Probst A.J."/>
            <person name="Ladd B."/>
            <person name="Jarett J.K."/>
            <person name="Geller-Mcgrath D.E."/>
            <person name="Sieber C.M.K."/>
            <person name="Emerson J.B."/>
            <person name="Anantharaman K."/>
            <person name="Thomas B.C."/>
            <person name="Malmstrom R."/>
            <person name="Stieglmeier M."/>
            <person name="Klingl A."/>
            <person name="Woyke T."/>
            <person name="Ryan C.M."/>
            <person name="Banfield J.F."/>
        </authorList>
    </citation>
    <scope>NUCLEOTIDE SEQUENCE [LARGE SCALE GENOMIC DNA]</scope>
</reference>
<dbReference type="InterPro" id="IPR014942">
    <property type="entry name" value="AbiEii"/>
</dbReference>
<sequence>MLDRSLHENLMTRILVDIYSEPELRQKLGFKGGTAAYLFYGLPRFSTDLDFDLLDDRDNKKIFNQVKAICSKYGEIKDEQIKEKTIFFLVSYKKGEHNIKIEISRKTYIDNTYQLLEYFGLPILVMDQDCMFANKLVAVLGRKKMVNRDWFDAWFFLDKQWSIKKEIIENRTGIKVSKYFEKLLGYLEKNEKSLNILHGLGEVLDTKQKNYVKNKMIDDLIFLLKLNANQLNSSRRELI</sequence>
<protein>
    <recommendedName>
        <fullName evidence="3">Nucleotidyl transferase AbiEii/AbiGii toxin family protein</fullName>
    </recommendedName>
</protein>
<comment type="caution">
    <text evidence="1">The sequence shown here is derived from an EMBL/GenBank/DDBJ whole genome shotgun (WGS) entry which is preliminary data.</text>
</comment>